<dbReference type="PANTHER" id="PTHR12526:SF630">
    <property type="entry name" value="GLYCOSYLTRANSFERASE"/>
    <property type="match status" value="1"/>
</dbReference>
<dbReference type="CDD" id="cd03801">
    <property type="entry name" value="GT4_PimA-like"/>
    <property type="match status" value="1"/>
</dbReference>
<dbReference type="Proteomes" id="UP000812270">
    <property type="component" value="Unassembled WGS sequence"/>
</dbReference>
<dbReference type="RefSeq" id="WP_217791492.1">
    <property type="nucleotide sequence ID" value="NZ_JAHSPG010000008.1"/>
</dbReference>
<proteinExistence type="predicted"/>
<dbReference type="PANTHER" id="PTHR12526">
    <property type="entry name" value="GLYCOSYLTRANSFERASE"/>
    <property type="match status" value="1"/>
</dbReference>
<feature type="domain" description="Glycosyl transferase family 1" evidence="1">
    <location>
        <begin position="174"/>
        <end position="326"/>
    </location>
</feature>
<dbReference type="InterPro" id="IPR001296">
    <property type="entry name" value="Glyco_trans_1"/>
</dbReference>
<dbReference type="AlphaFoldDB" id="A0A9E2SAF1"/>
<dbReference type="Pfam" id="PF00534">
    <property type="entry name" value="Glycos_transf_1"/>
    <property type="match status" value="1"/>
</dbReference>
<evidence type="ECO:0000313" key="3">
    <source>
        <dbReference type="Proteomes" id="UP000812270"/>
    </source>
</evidence>
<sequence>MDTGKPELIIVSQNLLGGGTSFTNNLLANFPRDFFDIKCIYLDPINWHGAKALDIKMGKNDVVFPYGSESRRIRSRGLNKLISNKEGAILSSLEDELICLDMYSKHNKTVYFVCHDAGFLPIAIKYQSLISVFIAHNITVFEELKRMLEGREKDIYFIEHGVKVPSFVKEYSTNRKLKIVFLARHHKFKGLFDLPVINDLLVEKGIEVEWMVLGDGPERQEIIKRTENYPNFQFQIPVTADDVLTILKEQDVFILPSRADGLPVALLESMSAGCVPVIANFSEGIKKVVSDDIGFVVPVGDNEAFAEKLAFLSNNRSVLQKLSGNCIQKIKEDFNIENQALKYYQLFTQYKQLKTKSSVTISDLYRKAQYNENVARVIRLANRFLVSKKKDKNK</sequence>
<reference evidence="2" key="1">
    <citation type="submission" date="2021-06" db="EMBL/GenBank/DDBJ databases">
        <authorList>
            <person name="Huq M.A."/>
        </authorList>
    </citation>
    <scope>NUCLEOTIDE SEQUENCE</scope>
    <source>
        <strain evidence="2">MAH-26</strain>
    </source>
</reference>
<organism evidence="2 3">
    <name type="scientific">Pinibacter aurantiacus</name>
    <dbReference type="NCBI Taxonomy" id="2851599"/>
    <lineage>
        <taxon>Bacteria</taxon>
        <taxon>Pseudomonadati</taxon>
        <taxon>Bacteroidota</taxon>
        <taxon>Chitinophagia</taxon>
        <taxon>Chitinophagales</taxon>
        <taxon>Chitinophagaceae</taxon>
        <taxon>Pinibacter</taxon>
    </lineage>
</organism>
<keyword evidence="3" id="KW-1185">Reference proteome</keyword>
<evidence type="ECO:0000259" key="1">
    <source>
        <dbReference type="Pfam" id="PF00534"/>
    </source>
</evidence>
<gene>
    <name evidence="2" type="ORF">KTO63_11810</name>
</gene>
<dbReference type="EMBL" id="JAHSPG010000008">
    <property type="protein sequence ID" value="MBV4357838.1"/>
    <property type="molecule type" value="Genomic_DNA"/>
</dbReference>
<comment type="caution">
    <text evidence="2">The sequence shown here is derived from an EMBL/GenBank/DDBJ whole genome shotgun (WGS) entry which is preliminary data.</text>
</comment>
<accession>A0A9E2SAF1</accession>
<name>A0A9E2SAF1_9BACT</name>
<evidence type="ECO:0000313" key="2">
    <source>
        <dbReference type="EMBL" id="MBV4357838.1"/>
    </source>
</evidence>
<protein>
    <submittedName>
        <fullName evidence="2">Glycosyltransferase family 4 protein</fullName>
    </submittedName>
</protein>
<dbReference type="GO" id="GO:0016757">
    <property type="term" value="F:glycosyltransferase activity"/>
    <property type="evidence" value="ECO:0007669"/>
    <property type="project" value="InterPro"/>
</dbReference>